<evidence type="ECO:0000313" key="3">
    <source>
        <dbReference type="Proteomes" id="UP000650485"/>
    </source>
</evidence>
<keyword evidence="1" id="KW-0472">Membrane</keyword>
<reference evidence="2" key="1">
    <citation type="submission" date="2020-08" db="EMBL/GenBank/DDBJ databases">
        <title>Complete genome sequence of Weissella confusa strain FS54 provides insights into metabolic potential.</title>
        <authorList>
            <person name="Fhoula I."/>
            <person name="Najjari A."/>
            <person name="Lekired A."/>
            <person name="Bessrour-Aouam N."/>
            <person name="Jaballah S."/>
            <person name="Klibi N."/>
            <person name="Ouzari H.-I."/>
        </authorList>
    </citation>
    <scope>NUCLEOTIDE SEQUENCE</scope>
    <source>
        <strain evidence="2">FS54</strain>
    </source>
</reference>
<keyword evidence="1" id="KW-1133">Transmembrane helix</keyword>
<dbReference type="EMBL" id="JACSZT010000023">
    <property type="protein sequence ID" value="MBC6499826.1"/>
    <property type="molecule type" value="Genomic_DNA"/>
</dbReference>
<feature type="transmembrane region" description="Helical" evidence="1">
    <location>
        <begin position="94"/>
        <end position="115"/>
    </location>
</feature>
<proteinExistence type="predicted"/>
<dbReference type="Proteomes" id="UP000650485">
    <property type="component" value="Unassembled WGS sequence"/>
</dbReference>
<evidence type="ECO:0000313" key="2">
    <source>
        <dbReference type="EMBL" id="MBC6499826.1"/>
    </source>
</evidence>
<feature type="transmembrane region" description="Helical" evidence="1">
    <location>
        <begin position="154"/>
        <end position="172"/>
    </location>
</feature>
<name>A0A923NJ00_WEICO</name>
<gene>
    <name evidence="2" type="ORF">H7R52_18980</name>
</gene>
<feature type="transmembrane region" description="Helical" evidence="1">
    <location>
        <begin position="127"/>
        <end position="148"/>
    </location>
</feature>
<keyword evidence="1" id="KW-0812">Transmembrane</keyword>
<evidence type="ECO:0000256" key="1">
    <source>
        <dbReference type="SAM" id="Phobius"/>
    </source>
</evidence>
<organism evidence="2 3">
    <name type="scientific">Weissella confusa</name>
    <name type="common">Lactobacillus confusus</name>
    <dbReference type="NCBI Taxonomy" id="1583"/>
    <lineage>
        <taxon>Bacteria</taxon>
        <taxon>Bacillati</taxon>
        <taxon>Bacillota</taxon>
        <taxon>Bacilli</taxon>
        <taxon>Lactobacillales</taxon>
        <taxon>Lactobacillaceae</taxon>
        <taxon>Weissella</taxon>
    </lineage>
</organism>
<feature type="transmembrane region" description="Helical" evidence="1">
    <location>
        <begin position="60"/>
        <end position="82"/>
    </location>
</feature>
<protein>
    <submittedName>
        <fullName evidence="2">Uncharacterized protein</fullName>
    </submittedName>
</protein>
<comment type="caution">
    <text evidence="2">The sequence shown here is derived from an EMBL/GenBank/DDBJ whole genome shotgun (WGS) entry which is preliminary data.</text>
</comment>
<accession>A0A923NJ00</accession>
<dbReference type="AlphaFoldDB" id="A0A923NJ00"/>
<sequence length="190" mass="21765">MLALSIYVMVTVVYWGKCIWTKRKSFGTNFKNGDESVTAFFKTISKMYLKNEKLRKSINLIFNAIMKLNLAILVNTVVYYVAVYVPGKKENTAWEIIVLGSLLSIVVDYILLIALERDLDKEEHAILKNFIDALMQLSVLITLIAGLINLKTNGSALVTILYVLPALISYKYQLKRFDKEKENKKENEED</sequence>